<evidence type="ECO:0000313" key="8">
    <source>
        <dbReference type="Proteomes" id="UP000448575"/>
    </source>
</evidence>
<evidence type="ECO:0000256" key="4">
    <source>
        <dbReference type="ARBA" id="ARBA00022989"/>
    </source>
</evidence>
<dbReference type="Proteomes" id="UP000448575">
    <property type="component" value="Unassembled WGS sequence"/>
</dbReference>
<dbReference type="Pfam" id="PF06835">
    <property type="entry name" value="LptC"/>
    <property type="match status" value="1"/>
</dbReference>
<keyword evidence="8" id="KW-1185">Reference proteome</keyword>
<evidence type="ECO:0000256" key="3">
    <source>
        <dbReference type="ARBA" id="ARBA00022692"/>
    </source>
</evidence>
<dbReference type="GO" id="GO:0017089">
    <property type="term" value="F:glycolipid transfer activity"/>
    <property type="evidence" value="ECO:0007669"/>
    <property type="project" value="TreeGrafter"/>
</dbReference>
<keyword evidence="2" id="KW-0997">Cell inner membrane</keyword>
<dbReference type="InterPro" id="IPR052363">
    <property type="entry name" value="LPS_export_LptC"/>
</dbReference>
<protein>
    <submittedName>
        <fullName evidence="7">LPS export ABC transporter periplasmic protein LptC</fullName>
    </submittedName>
</protein>
<dbReference type="InterPro" id="IPR026265">
    <property type="entry name" value="LptC"/>
</dbReference>
<gene>
    <name evidence="7" type="primary">lptC</name>
    <name evidence="7" type="ORF">GTP41_11810</name>
</gene>
<accession>A0A6N9HJ15</accession>
<feature type="transmembrane region" description="Helical" evidence="6">
    <location>
        <begin position="12"/>
        <end position="30"/>
    </location>
</feature>
<dbReference type="PANTHER" id="PTHR37481">
    <property type="entry name" value="LIPOPOLYSACCHARIDE EXPORT SYSTEM PROTEIN LPTC"/>
    <property type="match status" value="1"/>
</dbReference>
<organism evidence="7 8">
    <name type="scientific">Pseudoduganella guangdongensis</name>
    <dbReference type="NCBI Taxonomy" id="2692179"/>
    <lineage>
        <taxon>Bacteria</taxon>
        <taxon>Pseudomonadati</taxon>
        <taxon>Pseudomonadota</taxon>
        <taxon>Betaproteobacteria</taxon>
        <taxon>Burkholderiales</taxon>
        <taxon>Oxalobacteraceae</taxon>
        <taxon>Telluria group</taxon>
        <taxon>Pseudoduganella</taxon>
    </lineage>
</organism>
<dbReference type="NCBIfam" id="TIGR04409">
    <property type="entry name" value="LptC_YrbK"/>
    <property type="match status" value="1"/>
</dbReference>
<dbReference type="PANTHER" id="PTHR37481:SF1">
    <property type="entry name" value="LIPOPOLYSACCHARIDE EXPORT SYSTEM PROTEIN LPTC"/>
    <property type="match status" value="1"/>
</dbReference>
<dbReference type="EMBL" id="WWCJ01000007">
    <property type="protein sequence ID" value="MYN02785.1"/>
    <property type="molecule type" value="Genomic_DNA"/>
</dbReference>
<dbReference type="GO" id="GO:0030288">
    <property type="term" value="C:outer membrane-bounded periplasmic space"/>
    <property type="evidence" value="ECO:0007669"/>
    <property type="project" value="TreeGrafter"/>
</dbReference>
<keyword evidence="3 6" id="KW-0812">Transmembrane</keyword>
<dbReference type="Gene3D" id="2.60.450.10">
    <property type="entry name" value="Lipopolysaccharide (LPS) transport protein A like domain"/>
    <property type="match status" value="1"/>
</dbReference>
<dbReference type="GO" id="GO:0015221">
    <property type="term" value="F:lipopolysaccharide transmembrane transporter activity"/>
    <property type="evidence" value="ECO:0007669"/>
    <property type="project" value="InterPro"/>
</dbReference>
<evidence type="ECO:0000256" key="1">
    <source>
        <dbReference type="ARBA" id="ARBA00022475"/>
    </source>
</evidence>
<evidence type="ECO:0000256" key="5">
    <source>
        <dbReference type="ARBA" id="ARBA00023136"/>
    </source>
</evidence>
<sequence length="197" mass="22035">MRNQRMAHRFRLSIGMILVLLAALGSFYLLELMNRADEDIQADLKANEPDYIIEKFSFVRMTKEGKPSYIIAGDKLTHRPIDDSSEIDKPRVRSLSGDTPPMDILANTARVDEANSRVTLNGQVKIDRAAAPNVQALHLATEKLVIFPDEDRMETDQPVKMKLGDSTATANSMRANNATRQMRLEGNGTLMLPPRAQ</sequence>
<name>A0A6N9HJ15_9BURK</name>
<evidence type="ECO:0000256" key="6">
    <source>
        <dbReference type="SAM" id="Phobius"/>
    </source>
</evidence>
<evidence type="ECO:0000256" key="2">
    <source>
        <dbReference type="ARBA" id="ARBA00022519"/>
    </source>
</evidence>
<evidence type="ECO:0000313" key="7">
    <source>
        <dbReference type="EMBL" id="MYN02785.1"/>
    </source>
</evidence>
<dbReference type="GO" id="GO:0005886">
    <property type="term" value="C:plasma membrane"/>
    <property type="evidence" value="ECO:0007669"/>
    <property type="project" value="InterPro"/>
</dbReference>
<keyword evidence="5 6" id="KW-0472">Membrane</keyword>
<dbReference type="AlphaFoldDB" id="A0A6N9HJ15"/>
<keyword evidence="1" id="KW-1003">Cell membrane</keyword>
<keyword evidence="4 6" id="KW-1133">Transmembrane helix</keyword>
<dbReference type="InterPro" id="IPR010664">
    <property type="entry name" value="LipoPS_assembly_LptC-rel"/>
</dbReference>
<dbReference type="RefSeq" id="WP_161025776.1">
    <property type="nucleotide sequence ID" value="NZ_WWCJ01000007.1"/>
</dbReference>
<proteinExistence type="predicted"/>
<comment type="caution">
    <text evidence="7">The sequence shown here is derived from an EMBL/GenBank/DDBJ whole genome shotgun (WGS) entry which is preliminary data.</text>
</comment>
<reference evidence="7 8" key="1">
    <citation type="submission" date="2019-12" db="EMBL/GenBank/DDBJ databases">
        <title>Novel species isolated from a subtropical stream in China.</title>
        <authorList>
            <person name="Lu H."/>
        </authorList>
    </citation>
    <scope>NUCLEOTIDE SEQUENCE [LARGE SCALE GENOMIC DNA]</scope>
    <source>
        <strain evidence="7 8">DS3</strain>
    </source>
</reference>